<organism evidence="2 3">
    <name type="scientific">Exobacillus caeni</name>
    <dbReference type="NCBI Taxonomy" id="2574798"/>
    <lineage>
        <taxon>Bacteria</taxon>
        <taxon>Bacillati</taxon>
        <taxon>Bacillota</taxon>
        <taxon>Bacilli</taxon>
        <taxon>Bacillales</taxon>
        <taxon>Guptibacillaceae</taxon>
        <taxon>Exobacillus</taxon>
    </lineage>
</organism>
<sequence length="296" mass="33200">MHQTLERQLRSLNWQEQSMRKNTVNQEGTGKSSEVKLFQLESEIKTIIKELPGDYSIVIETLEGTISLKGENQLPAASLIKLPIMIEAFRQSEANIIDLDEIVDVSTVKKVGGAGILARLSSIASLTIRDLLTLMIIVSDNTATNELIDRLSTDKINNLCRAYNCQSTRLQRKLMDFEALKNGKDNLTSSKDVVKLLKGIDTGQDYSKRTRKEMLSILSEQQFLDKLPAFIPQDSTEEFFMANKTGELPGVEHDAAIIKSNGKHVYACVMFANLYENKEGKVAISEIGRAIWEFLK</sequence>
<accession>A0A5R9F7G7</accession>
<dbReference type="Pfam" id="PF13354">
    <property type="entry name" value="Beta-lactamase2"/>
    <property type="match status" value="1"/>
</dbReference>
<dbReference type="PANTHER" id="PTHR35333">
    <property type="entry name" value="BETA-LACTAMASE"/>
    <property type="match status" value="1"/>
</dbReference>
<gene>
    <name evidence="2" type="ORF">FCL54_10535</name>
</gene>
<dbReference type="GO" id="GO:0046677">
    <property type="term" value="P:response to antibiotic"/>
    <property type="evidence" value="ECO:0007669"/>
    <property type="project" value="InterPro"/>
</dbReference>
<reference evidence="2 3" key="1">
    <citation type="submission" date="2019-04" db="EMBL/GenBank/DDBJ databases">
        <title>Bacillus caeni sp. nov., a bacterium isolated from mangrove sediment.</title>
        <authorList>
            <person name="Huang H."/>
            <person name="Mo K."/>
            <person name="Hu Y."/>
        </authorList>
    </citation>
    <scope>NUCLEOTIDE SEQUENCE [LARGE SCALE GENOMIC DNA]</scope>
    <source>
        <strain evidence="2 3">HB172195</strain>
    </source>
</reference>
<dbReference type="AlphaFoldDB" id="A0A5R9F7G7"/>
<dbReference type="InterPro" id="IPR045155">
    <property type="entry name" value="Beta-lactam_cat"/>
</dbReference>
<evidence type="ECO:0000313" key="3">
    <source>
        <dbReference type="Proteomes" id="UP000308230"/>
    </source>
</evidence>
<dbReference type="EMBL" id="SWLG01000006">
    <property type="protein sequence ID" value="TLS37568.1"/>
    <property type="molecule type" value="Genomic_DNA"/>
</dbReference>
<keyword evidence="2" id="KW-0378">Hydrolase</keyword>
<protein>
    <submittedName>
        <fullName evidence="2">Serine hydrolase</fullName>
    </submittedName>
</protein>
<dbReference type="Proteomes" id="UP000308230">
    <property type="component" value="Unassembled WGS sequence"/>
</dbReference>
<evidence type="ECO:0000313" key="2">
    <source>
        <dbReference type="EMBL" id="TLS37568.1"/>
    </source>
</evidence>
<dbReference type="GO" id="GO:0030655">
    <property type="term" value="P:beta-lactam antibiotic catabolic process"/>
    <property type="evidence" value="ECO:0007669"/>
    <property type="project" value="InterPro"/>
</dbReference>
<comment type="caution">
    <text evidence="2">The sequence shown here is derived from an EMBL/GenBank/DDBJ whole genome shotgun (WGS) entry which is preliminary data.</text>
</comment>
<dbReference type="Gene3D" id="3.40.710.10">
    <property type="entry name" value="DD-peptidase/beta-lactamase superfamily"/>
    <property type="match status" value="1"/>
</dbReference>
<dbReference type="InterPro" id="IPR000871">
    <property type="entry name" value="Beta-lactam_class-A"/>
</dbReference>
<name>A0A5R9F7G7_9BACL</name>
<dbReference type="GO" id="GO:0008800">
    <property type="term" value="F:beta-lactamase activity"/>
    <property type="evidence" value="ECO:0007669"/>
    <property type="project" value="InterPro"/>
</dbReference>
<dbReference type="OrthoDB" id="9775096at2"/>
<dbReference type="SUPFAM" id="SSF56601">
    <property type="entry name" value="beta-lactamase/transpeptidase-like"/>
    <property type="match status" value="1"/>
</dbReference>
<keyword evidence="3" id="KW-1185">Reference proteome</keyword>
<proteinExistence type="predicted"/>
<evidence type="ECO:0000259" key="1">
    <source>
        <dbReference type="Pfam" id="PF13354"/>
    </source>
</evidence>
<feature type="domain" description="Beta-lactamase class A catalytic" evidence="1">
    <location>
        <begin position="65"/>
        <end position="271"/>
    </location>
</feature>
<dbReference type="PANTHER" id="PTHR35333:SF3">
    <property type="entry name" value="BETA-LACTAMASE-TYPE TRANSPEPTIDASE FOLD CONTAINING PROTEIN"/>
    <property type="match status" value="1"/>
</dbReference>
<dbReference type="InterPro" id="IPR012338">
    <property type="entry name" value="Beta-lactam/transpept-like"/>
</dbReference>